<dbReference type="InterPro" id="IPR012289">
    <property type="entry name" value="Lytic_TGlycosylase_superhlx_L"/>
</dbReference>
<dbReference type="InterPro" id="IPR008939">
    <property type="entry name" value="Lytic_TGlycosylase_superhlx_U"/>
</dbReference>
<keyword evidence="7" id="KW-1185">Reference proteome</keyword>
<dbReference type="Pfam" id="PF14718">
    <property type="entry name" value="SLT_L"/>
    <property type="match status" value="1"/>
</dbReference>
<sequence>MRTLALCLSLLVTSQTSQAVTIDQQRTQFLASHKLIEMGTLTTLDQQKGVLADYPLYPYLEFELLRKQLGKTNQGQITAFTKQYSDTPLAYRLNRAWLSHLFKNKRWADYKTAYAQKPVYNDLYSCRLQVARLNSGEKKAALKAAKTLWLVGHSQKDDCNPLFDAWKKTGQPTSDMASTRFWMAAGKGNVTLARYIERSVTDPAQKKQIELFWKIRQSPDLADTLTTKQLSGEARAVTLQYAYKSWSRRDRVAATNSWLKQRKTLAKTEQSYVDKLNRTLALRLAANFDAKAEPLIQKLDPFFKIEEVTEWRIRVALSKQDWKSVNRYILQLPDAKQKSDRWLYWNTVANRQLSLKAPLKQPLSTLSQERSFYGFLAAELNNQPFALNKQTIPLQKPALVKLESIPGLIRARELFLLNRIVDANREWRRVEKNLTKDQKLMAGYLALSWGWHNRAINAAISTREWDELMIRFPAPHKQLFEQNAELRKIDLTWPLAIARQESAFLKNARSHAGARGLMQLMPGTAKLTAKKHKISYKRLSQLNQPQINIALGTAYLGEMYNLFGNNKAYATAAYNAGPHRVKKWLNDRGHLPLDIWIETIPFKETRRYVQNVLAFRVIYDRMSGRNGSLLSEHEEKLLALNAKPEKPKSL</sequence>
<gene>
    <name evidence="6" type="ORF">IOQ59_02770</name>
</gene>
<dbReference type="AlphaFoldDB" id="A0A8J7FRR8"/>
<feature type="domain" description="Lytic transglycosylase superhelical linker" evidence="5">
    <location>
        <begin position="403"/>
        <end position="468"/>
    </location>
</feature>
<dbReference type="Gene3D" id="1.10.530.10">
    <property type="match status" value="1"/>
</dbReference>
<dbReference type="Pfam" id="PF01464">
    <property type="entry name" value="SLT"/>
    <property type="match status" value="1"/>
</dbReference>
<evidence type="ECO:0000259" key="4">
    <source>
        <dbReference type="Pfam" id="PF01464"/>
    </source>
</evidence>
<dbReference type="Gene3D" id="1.10.1240.20">
    <property type="entry name" value="Lytic transglycosylase, superhelical linker domain"/>
    <property type="match status" value="1"/>
</dbReference>
<feature type="domain" description="Transglycosylase SLT" evidence="4">
    <location>
        <begin position="479"/>
        <end position="591"/>
    </location>
</feature>
<dbReference type="Proteomes" id="UP000640333">
    <property type="component" value="Unassembled WGS sequence"/>
</dbReference>
<dbReference type="PANTHER" id="PTHR37423:SF5">
    <property type="entry name" value="SOLUBLE LYTIC MUREIN TRANSGLYCOSYLASE"/>
    <property type="match status" value="1"/>
</dbReference>
<dbReference type="RefSeq" id="WP_193951732.1">
    <property type="nucleotide sequence ID" value="NZ_JADEYS010000002.1"/>
</dbReference>
<dbReference type="PANTHER" id="PTHR37423">
    <property type="entry name" value="SOLUBLE LYTIC MUREIN TRANSGLYCOSYLASE-RELATED"/>
    <property type="match status" value="1"/>
</dbReference>
<evidence type="ECO:0000313" key="6">
    <source>
        <dbReference type="EMBL" id="MBE9396180.1"/>
    </source>
</evidence>
<dbReference type="Gene3D" id="1.25.20.10">
    <property type="entry name" value="Bacterial muramidases"/>
    <property type="match status" value="1"/>
</dbReference>
<dbReference type="GO" id="GO:0004553">
    <property type="term" value="F:hydrolase activity, hydrolyzing O-glycosyl compounds"/>
    <property type="evidence" value="ECO:0007669"/>
    <property type="project" value="InterPro"/>
</dbReference>
<feature type="chain" id="PRO_5035183579" evidence="3">
    <location>
        <begin position="20"/>
        <end position="650"/>
    </location>
</feature>
<evidence type="ECO:0000256" key="1">
    <source>
        <dbReference type="ARBA" id="ARBA00007734"/>
    </source>
</evidence>
<feature type="signal peptide" evidence="3">
    <location>
        <begin position="1"/>
        <end position="19"/>
    </location>
</feature>
<organism evidence="6 7">
    <name type="scientific">Pontibacterium sinense</name>
    <dbReference type="NCBI Taxonomy" id="2781979"/>
    <lineage>
        <taxon>Bacteria</taxon>
        <taxon>Pseudomonadati</taxon>
        <taxon>Pseudomonadota</taxon>
        <taxon>Gammaproteobacteria</taxon>
        <taxon>Oceanospirillales</taxon>
        <taxon>Oceanospirillaceae</taxon>
        <taxon>Pontibacterium</taxon>
    </lineage>
</organism>
<keyword evidence="2 3" id="KW-0732">Signal</keyword>
<evidence type="ECO:0000259" key="5">
    <source>
        <dbReference type="Pfam" id="PF14718"/>
    </source>
</evidence>
<comment type="similarity">
    <text evidence="1">Belongs to the transglycosylase Slt family.</text>
</comment>
<dbReference type="CDD" id="cd13401">
    <property type="entry name" value="Slt70-like"/>
    <property type="match status" value="1"/>
</dbReference>
<dbReference type="GO" id="GO:0042597">
    <property type="term" value="C:periplasmic space"/>
    <property type="evidence" value="ECO:0007669"/>
    <property type="project" value="InterPro"/>
</dbReference>
<reference evidence="6" key="1">
    <citation type="submission" date="2020-10" db="EMBL/GenBank/DDBJ databases">
        <title>Bacterium isolated from coastal waters sediment.</title>
        <authorList>
            <person name="Chen R.-J."/>
            <person name="Lu D.-C."/>
            <person name="Zhu K.-L."/>
            <person name="Du Z.-J."/>
        </authorList>
    </citation>
    <scope>NUCLEOTIDE SEQUENCE</scope>
    <source>
        <strain evidence="6">N1Y112</strain>
    </source>
</reference>
<dbReference type="InterPro" id="IPR037061">
    <property type="entry name" value="Lytic_TGlycoase_superhlx_L_sf"/>
</dbReference>
<evidence type="ECO:0000256" key="2">
    <source>
        <dbReference type="ARBA" id="ARBA00022729"/>
    </source>
</evidence>
<accession>A0A8J7FRR8</accession>
<dbReference type="SUPFAM" id="SSF53955">
    <property type="entry name" value="Lysozyme-like"/>
    <property type="match status" value="1"/>
</dbReference>
<dbReference type="InterPro" id="IPR008258">
    <property type="entry name" value="Transglycosylase_SLT_dom_1"/>
</dbReference>
<dbReference type="SUPFAM" id="SSF48435">
    <property type="entry name" value="Bacterial muramidases"/>
    <property type="match status" value="1"/>
</dbReference>
<proteinExistence type="inferred from homology"/>
<name>A0A8J7FRR8_9GAMM</name>
<dbReference type="EMBL" id="JADEYS010000002">
    <property type="protein sequence ID" value="MBE9396180.1"/>
    <property type="molecule type" value="Genomic_DNA"/>
</dbReference>
<comment type="caution">
    <text evidence="6">The sequence shown here is derived from an EMBL/GenBank/DDBJ whole genome shotgun (WGS) entry which is preliminary data.</text>
</comment>
<evidence type="ECO:0000256" key="3">
    <source>
        <dbReference type="SAM" id="SignalP"/>
    </source>
</evidence>
<evidence type="ECO:0000313" key="7">
    <source>
        <dbReference type="Proteomes" id="UP000640333"/>
    </source>
</evidence>
<protein>
    <submittedName>
        <fullName evidence="6">Transglycosylase SLT domain-containing protein</fullName>
    </submittedName>
</protein>
<dbReference type="InterPro" id="IPR023346">
    <property type="entry name" value="Lysozyme-like_dom_sf"/>
</dbReference>